<dbReference type="Pfam" id="PF01796">
    <property type="entry name" value="OB_ChsH2_C"/>
    <property type="match status" value="1"/>
</dbReference>
<accession>A0ABW4KFX3</accession>
<evidence type="ECO:0000313" key="3">
    <source>
        <dbReference type="Proteomes" id="UP001597301"/>
    </source>
</evidence>
<dbReference type="InterPro" id="IPR052513">
    <property type="entry name" value="Thioester_dehydratase-like"/>
</dbReference>
<dbReference type="PANTHER" id="PTHR34075">
    <property type="entry name" value="BLR3430 PROTEIN"/>
    <property type="match status" value="1"/>
</dbReference>
<feature type="domain" description="ChsH2 C-terminal OB-fold" evidence="1">
    <location>
        <begin position="64"/>
        <end position="129"/>
    </location>
</feature>
<dbReference type="InterPro" id="IPR012340">
    <property type="entry name" value="NA-bd_OB-fold"/>
</dbReference>
<dbReference type="SUPFAM" id="SSF50249">
    <property type="entry name" value="Nucleic acid-binding proteins"/>
    <property type="match status" value="1"/>
</dbReference>
<dbReference type="PANTHER" id="PTHR34075:SF5">
    <property type="entry name" value="BLR3430 PROTEIN"/>
    <property type="match status" value="1"/>
</dbReference>
<name>A0ABW4KFX3_9BACI</name>
<dbReference type="EMBL" id="JBHUEO010000011">
    <property type="protein sequence ID" value="MFD1706269.1"/>
    <property type="molecule type" value="Genomic_DNA"/>
</dbReference>
<evidence type="ECO:0000313" key="2">
    <source>
        <dbReference type="EMBL" id="MFD1706269.1"/>
    </source>
</evidence>
<gene>
    <name evidence="2" type="ORF">ACFSCZ_05795</name>
</gene>
<evidence type="ECO:0000259" key="1">
    <source>
        <dbReference type="Pfam" id="PF01796"/>
    </source>
</evidence>
<keyword evidence="3" id="KW-1185">Reference proteome</keyword>
<sequence>MEAIEVLQRPLPTRESDRDWDLFAPFWEATREGKLKVQQCTVTKKKVWPPRFVSPYSPGADLVWVPIEGKGKVYTYNISYRSFLSYFKDKVPYALVVVELDEGVRMLGNAVGMDLDRIHCGMEIEATFEKVNEDITLVNWKPVERGQE</sequence>
<dbReference type="RefSeq" id="WP_380772853.1">
    <property type="nucleotide sequence ID" value="NZ_JBHUEO010000011.1"/>
</dbReference>
<comment type="caution">
    <text evidence="2">The sequence shown here is derived from an EMBL/GenBank/DDBJ whole genome shotgun (WGS) entry which is preliminary data.</text>
</comment>
<protein>
    <submittedName>
        <fullName evidence="2">Zn-ribbon domain-containing OB-fold protein</fullName>
    </submittedName>
</protein>
<reference evidence="3" key="1">
    <citation type="journal article" date="2019" name="Int. J. Syst. Evol. Microbiol.">
        <title>The Global Catalogue of Microorganisms (GCM) 10K type strain sequencing project: providing services to taxonomists for standard genome sequencing and annotation.</title>
        <authorList>
            <consortium name="The Broad Institute Genomics Platform"/>
            <consortium name="The Broad Institute Genome Sequencing Center for Infectious Disease"/>
            <person name="Wu L."/>
            <person name="Ma J."/>
        </authorList>
    </citation>
    <scope>NUCLEOTIDE SEQUENCE [LARGE SCALE GENOMIC DNA]</scope>
    <source>
        <strain evidence="3">CGMCC 1.12295</strain>
    </source>
</reference>
<organism evidence="2 3">
    <name type="scientific">Siminovitchia sediminis</name>
    <dbReference type="NCBI Taxonomy" id="1274353"/>
    <lineage>
        <taxon>Bacteria</taxon>
        <taxon>Bacillati</taxon>
        <taxon>Bacillota</taxon>
        <taxon>Bacilli</taxon>
        <taxon>Bacillales</taxon>
        <taxon>Bacillaceae</taxon>
        <taxon>Siminovitchia</taxon>
    </lineage>
</organism>
<dbReference type="InterPro" id="IPR002878">
    <property type="entry name" value="ChsH2_C"/>
</dbReference>
<proteinExistence type="predicted"/>
<dbReference type="Proteomes" id="UP001597301">
    <property type="component" value="Unassembled WGS sequence"/>
</dbReference>